<evidence type="ECO:0000313" key="2">
    <source>
        <dbReference type="EMBL" id="QHU31656.1"/>
    </source>
</evidence>
<feature type="transmembrane region" description="Helical" evidence="1">
    <location>
        <begin position="95"/>
        <end position="111"/>
    </location>
</feature>
<proteinExistence type="predicted"/>
<sequence length="117" mass="13490">MSVPDLARHLFHLLAVGPLFIYVGLERENVPEHVFTAVGLLGLVVLFYHSYKAYLKLKDGHSAWVNWIHILLVAPLLLILGYLKKDASRRYFEMMLLLGFSAIGYHGLYLIREMMFN</sequence>
<keyword evidence="1" id="KW-0812">Transmembrane</keyword>
<evidence type="ECO:0000256" key="1">
    <source>
        <dbReference type="SAM" id="Phobius"/>
    </source>
</evidence>
<dbReference type="EMBL" id="MN740532">
    <property type="protein sequence ID" value="QHU31656.1"/>
    <property type="molecule type" value="Genomic_DNA"/>
</dbReference>
<protein>
    <submittedName>
        <fullName evidence="2">Uncharacterized protein</fullName>
    </submittedName>
</protein>
<reference evidence="2" key="1">
    <citation type="journal article" date="2020" name="Nature">
        <title>Giant virus diversity and host interactions through global metagenomics.</title>
        <authorList>
            <person name="Schulz F."/>
            <person name="Roux S."/>
            <person name="Paez-Espino D."/>
            <person name="Jungbluth S."/>
            <person name="Walsh D.A."/>
            <person name="Denef V.J."/>
            <person name="McMahon K.D."/>
            <person name="Konstantinidis K.T."/>
            <person name="Eloe-Fadrosh E.A."/>
            <person name="Kyrpides N.C."/>
            <person name="Woyke T."/>
        </authorList>
    </citation>
    <scope>NUCLEOTIDE SEQUENCE</scope>
    <source>
        <strain evidence="2">GVMAG-M-3300027963-41</strain>
    </source>
</reference>
<dbReference type="AlphaFoldDB" id="A0A6C0LL59"/>
<feature type="transmembrane region" description="Helical" evidence="1">
    <location>
        <begin position="6"/>
        <end position="25"/>
    </location>
</feature>
<accession>A0A6C0LL59</accession>
<feature type="transmembrane region" description="Helical" evidence="1">
    <location>
        <begin position="63"/>
        <end position="83"/>
    </location>
</feature>
<keyword evidence="1" id="KW-0472">Membrane</keyword>
<keyword evidence="1" id="KW-1133">Transmembrane helix</keyword>
<organism evidence="2">
    <name type="scientific">viral metagenome</name>
    <dbReference type="NCBI Taxonomy" id="1070528"/>
    <lineage>
        <taxon>unclassified sequences</taxon>
        <taxon>metagenomes</taxon>
        <taxon>organismal metagenomes</taxon>
    </lineage>
</organism>
<name>A0A6C0LL59_9ZZZZ</name>
<feature type="transmembrane region" description="Helical" evidence="1">
    <location>
        <begin position="34"/>
        <end position="51"/>
    </location>
</feature>